<sequence>MAFKLVLFAAVVAVARASHSGVLAPLALNAHNSISTYSTHQQHAPTVHAYAAPALQAYAAPAVHAYAAHAPVVHAYAPVVHAHEPSAPAHYDYGYGVSDPHTGDHHSQQESRRGDAVRGSYSLIEADGSKRTVEYAADDHTGFNAVVHNEPAAVHVKAVAPVAYAAQAPVVHARLAAPAYAAHTVAAPSLVHGYAAHTVAAPSLVNAYAAPSLAHGYAAQAWAAPSLAAHTVVAPAVAQGYSAPLVASHGLSHNVW</sequence>
<feature type="region of interest" description="Disordered" evidence="3">
    <location>
        <begin position="95"/>
        <end position="118"/>
    </location>
</feature>
<evidence type="ECO:0000256" key="2">
    <source>
        <dbReference type="PROSITE-ProRule" id="PRU00497"/>
    </source>
</evidence>
<reference evidence="5" key="1">
    <citation type="submission" date="2022-01" db="EMBL/GenBank/DDBJ databases">
        <authorList>
            <person name="King R."/>
        </authorList>
    </citation>
    <scope>NUCLEOTIDE SEQUENCE</scope>
</reference>
<dbReference type="PANTHER" id="PTHR12236:SF75">
    <property type="entry name" value="CUTICULAR PROTEIN 62BB, ISOFORM A"/>
    <property type="match status" value="1"/>
</dbReference>
<dbReference type="AlphaFoldDB" id="A0A9P0DQE2"/>
<proteinExistence type="predicted"/>
<reference evidence="5" key="2">
    <citation type="submission" date="2022-10" db="EMBL/GenBank/DDBJ databases">
        <authorList>
            <consortium name="ENA_rothamsted_submissions"/>
            <consortium name="culmorum"/>
            <person name="King R."/>
        </authorList>
    </citation>
    <scope>NUCLEOTIDE SEQUENCE</scope>
</reference>
<dbReference type="Pfam" id="PF00379">
    <property type="entry name" value="Chitin_bind_4"/>
    <property type="match status" value="1"/>
</dbReference>
<dbReference type="OrthoDB" id="6630685at2759"/>
<dbReference type="InterPro" id="IPR000618">
    <property type="entry name" value="Insect_cuticle"/>
</dbReference>
<keyword evidence="4" id="KW-0732">Signal</keyword>
<dbReference type="GO" id="GO:0031012">
    <property type="term" value="C:extracellular matrix"/>
    <property type="evidence" value="ECO:0007669"/>
    <property type="project" value="TreeGrafter"/>
</dbReference>
<dbReference type="InterPro" id="IPR051217">
    <property type="entry name" value="Insect_Cuticle_Struc_Prot"/>
</dbReference>
<dbReference type="PRINTS" id="PR00947">
    <property type="entry name" value="CUTICLE"/>
</dbReference>
<dbReference type="GO" id="GO:0005615">
    <property type="term" value="C:extracellular space"/>
    <property type="evidence" value="ECO:0007669"/>
    <property type="project" value="TreeGrafter"/>
</dbReference>
<dbReference type="GO" id="GO:0042302">
    <property type="term" value="F:structural constituent of cuticle"/>
    <property type="evidence" value="ECO:0007669"/>
    <property type="project" value="UniProtKB-UniRule"/>
</dbReference>
<protein>
    <recommendedName>
        <fullName evidence="7">Cuticle protein</fullName>
    </recommendedName>
</protein>
<dbReference type="Proteomes" id="UP001153737">
    <property type="component" value="Chromosome 4"/>
</dbReference>
<name>A0A9P0DQE2_PHACE</name>
<dbReference type="PROSITE" id="PS51155">
    <property type="entry name" value="CHIT_BIND_RR_2"/>
    <property type="match status" value="1"/>
</dbReference>
<keyword evidence="6" id="KW-1185">Reference proteome</keyword>
<evidence type="ECO:0000313" key="6">
    <source>
        <dbReference type="Proteomes" id="UP001153737"/>
    </source>
</evidence>
<keyword evidence="1 2" id="KW-0193">Cuticle</keyword>
<evidence type="ECO:0000313" key="5">
    <source>
        <dbReference type="EMBL" id="CAH1164339.1"/>
    </source>
</evidence>
<dbReference type="EMBL" id="OU896710">
    <property type="protein sequence ID" value="CAH1164339.1"/>
    <property type="molecule type" value="Genomic_DNA"/>
</dbReference>
<feature type="compositionally biased region" description="Basic and acidic residues" evidence="3">
    <location>
        <begin position="101"/>
        <end position="116"/>
    </location>
</feature>
<evidence type="ECO:0000256" key="1">
    <source>
        <dbReference type="ARBA" id="ARBA00022460"/>
    </source>
</evidence>
<evidence type="ECO:0008006" key="7">
    <source>
        <dbReference type="Google" id="ProtNLM"/>
    </source>
</evidence>
<organism evidence="5 6">
    <name type="scientific">Phaedon cochleariae</name>
    <name type="common">Mustard beetle</name>
    <dbReference type="NCBI Taxonomy" id="80249"/>
    <lineage>
        <taxon>Eukaryota</taxon>
        <taxon>Metazoa</taxon>
        <taxon>Ecdysozoa</taxon>
        <taxon>Arthropoda</taxon>
        <taxon>Hexapoda</taxon>
        <taxon>Insecta</taxon>
        <taxon>Pterygota</taxon>
        <taxon>Neoptera</taxon>
        <taxon>Endopterygota</taxon>
        <taxon>Coleoptera</taxon>
        <taxon>Polyphaga</taxon>
        <taxon>Cucujiformia</taxon>
        <taxon>Chrysomeloidea</taxon>
        <taxon>Chrysomelidae</taxon>
        <taxon>Chrysomelinae</taxon>
        <taxon>Chrysomelini</taxon>
        <taxon>Phaedon</taxon>
    </lineage>
</organism>
<evidence type="ECO:0000256" key="4">
    <source>
        <dbReference type="SAM" id="SignalP"/>
    </source>
</evidence>
<feature type="chain" id="PRO_5040471242" description="Cuticle protein" evidence="4">
    <location>
        <begin position="18"/>
        <end position="256"/>
    </location>
</feature>
<feature type="signal peptide" evidence="4">
    <location>
        <begin position="1"/>
        <end position="17"/>
    </location>
</feature>
<dbReference type="InterPro" id="IPR031311">
    <property type="entry name" value="CHIT_BIND_RR_consensus"/>
</dbReference>
<evidence type="ECO:0000256" key="3">
    <source>
        <dbReference type="SAM" id="MobiDB-lite"/>
    </source>
</evidence>
<dbReference type="PANTHER" id="PTHR12236">
    <property type="entry name" value="STRUCTURAL CONTITUENT OF CUTICLE"/>
    <property type="match status" value="1"/>
</dbReference>
<accession>A0A9P0DQE2</accession>
<dbReference type="PROSITE" id="PS00233">
    <property type="entry name" value="CHIT_BIND_RR_1"/>
    <property type="match status" value="1"/>
</dbReference>
<gene>
    <name evidence="5" type="ORF">PHAECO_LOCUS8274</name>
</gene>